<accession>A0A328DSF4</accession>
<dbReference type="Proteomes" id="UP000249390">
    <property type="component" value="Unassembled WGS sequence"/>
</dbReference>
<reference evidence="1 2" key="1">
    <citation type="submission" date="2018-06" db="EMBL/GenBank/DDBJ databases">
        <title>The Genome of Cuscuta australis (Dodder) Provides Insight into the Evolution of Plant Parasitism.</title>
        <authorList>
            <person name="Liu H."/>
        </authorList>
    </citation>
    <scope>NUCLEOTIDE SEQUENCE [LARGE SCALE GENOMIC DNA]</scope>
    <source>
        <strain evidence="2">cv. Yunnan</strain>
        <tissue evidence="1">Vines</tissue>
    </source>
</reference>
<proteinExistence type="predicted"/>
<dbReference type="EMBL" id="NQVE01000097">
    <property type="protein sequence ID" value="RAL48637.1"/>
    <property type="molecule type" value="Genomic_DNA"/>
</dbReference>
<evidence type="ECO:0000313" key="2">
    <source>
        <dbReference type="Proteomes" id="UP000249390"/>
    </source>
</evidence>
<organism evidence="1 2">
    <name type="scientific">Cuscuta australis</name>
    <dbReference type="NCBI Taxonomy" id="267555"/>
    <lineage>
        <taxon>Eukaryota</taxon>
        <taxon>Viridiplantae</taxon>
        <taxon>Streptophyta</taxon>
        <taxon>Embryophyta</taxon>
        <taxon>Tracheophyta</taxon>
        <taxon>Spermatophyta</taxon>
        <taxon>Magnoliopsida</taxon>
        <taxon>eudicotyledons</taxon>
        <taxon>Gunneridae</taxon>
        <taxon>Pentapetalae</taxon>
        <taxon>asterids</taxon>
        <taxon>lamiids</taxon>
        <taxon>Solanales</taxon>
        <taxon>Convolvulaceae</taxon>
        <taxon>Cuscuteae</taxon>
        <taxon>Cuscuta</taxon>
        <taxon>Cuscuta subgen. Grammica</taxon>
        <taxon>Cuscuta sect. Cleistogrammica</taxon>
    </lineage>
</organism>
<protein>
    <submittedName>
        <fullName evidence="1">Uncharacterized protein</fullName>
    </submittedName>
</protein>
<keyword evidence="2" id="KW-1185">Reference proteome</keyword>
<name>A0A328DSF4_9ASTE</name>
<dbReference type="AlphaFoldDB" id="A0A328DSF4"/>
<sequence length="105" mass="12480">MSYNKIVESFQKGHKIVVQWMHKNISTTPKITTILHHREKTKHGWVATNYGNYQYIISHTSCSNPEKLNVGDWKVLPPIRPLEETPRRGCRQQNRYLGYMDRREN</sequence>
<evidence type="ECO:0000313" key="1">
    <source>
        <dbReference type="EMBL" id="RAL48637.1"/>
    </source>
</evidence>
<gene>
    <name evidence="1" type="ORF">DM860_000957</name>
</gene>
<comment type="caution">
    <text evidence="1">The sequence shown here is derived from an EMBL/GenBank/DDBJ whole genome shotgun (WGS) entry which is preliminary data.</text>
</comment>